<proteinExistence type="predicted"/>
<name>A0A673C266_9TELE</name>
<evidence type="ECO:0000256" key="2">
    <source>
        <dbReference type="ARBA" id="ARBA00022737"/>
    </source>
</evidence>
<feature type="domain" description="PLAC" evidence="3">
    <location>
        <begin position="100"/>
        <end position="138"/>
    </location>
</feature>
<evidence type="ECO:0000256" key="1">
    <source>
        <dbReference type="ARBA" id="ARBA00022729"/>
    </source>
</evidence>
<dbReference type="PROSITE" id="PS50092">
    <property type="entry name" value="TSP1"/>
    <property type="match status" value="1"/>
</dbReference>
<keyword evidence="5" id="KW-1185">Reference proteome</keyword>
<dbReference type="InterPro" id="IPR036383">
    <property type="entry name" value="TSP1_rpt_sf"/>
</dbReference>
<dbReference type="Ensembl" id="ENSSORT00005048213.1">
    <property type="protein sequence ID" value="ENSSORP00005047042.1"/>
    <property type="gene ID" value="ENSSORG00005021532.1"/>
</dbReference>
<protein>
    <recommendedName>
        <fullName evidence="3">PLAC domain-containing protein</fullName>
    </recommendedName>
</protein>
<evidence type="ECO:0000259" key="3">
    <source>
        <dbReference type="PROSITE" id="PS50900"/>
    </source>
</evidence>
<dbReference type="InterPro" id="IPR000884">
    <property type="entry name" value="TSP1_rpt"/>
</dbReference>
<keyword evidence="1" id="KW-0732">Signal</keyword>
<dbReference type="Pfam" id="PF00090">
    <property type="entry name" value="TSP_1"/>
    <property type="match status" value="1"/>
</dbReference>
<dbReference type="InParanoid" id="A0A673C266"/>
<evidence type="ECO:0000313" key="5">
    <source>
        <dbReference type="Proteomes" id="UP000472271"/>
    </source>
</evidence>
<dbReference type="InterPro" id="IPR010909">
    <property type="entry name" value="PLAC"/>
</dbReference>
<reference evidence="4" key="1">
    <citation type="submission" date="2025-08" db="UniProtKB">
        <authorList>
            <consortium name="Ensembl"/>
        </authorList>
    </citation>
    <scope>IDENTIFICATION</scope>
</reference>
<keyword evidence="2" id="KW-0677">Repeat</keyword>
<sequence length="139" mass="15552">MWNLNQKDFGQPGLFRFIFALSSLFKEFPDSSCDQTNKPETASSCFQRPCSKWFTTSWSQCSKTCGSGVQLVTRGHSCDSTLKPDPRQGCEIQSCPTEAPDDSCQDKPTANCALVLKVKLCSHWYYRKACCQSCKAPRA</sequence>
<dbReference type="Pfam" id="PF08686">
    <property type="entry name" value="PLAC"/>
    <property type="match status" value="1"/>
</dbReference>
<dbReference type="AlphaFoldDB" id="A0A673C266"/>
<accession>A0A673C266</accession>
<organism evidence="4 5">
    <name type="scientific">Sphaeramia orbicularis</name>
    <name type="common">orbiculate cardinalfish</name>
    <dbReference type="NCBI Taxonomy" id="375764"/>
    <lineage>
        <taxon>Eukaryota</taxon>
        <taxon>Metazoa</taxon>
        <taxon>Chordata</taxon>
        <taxon>Craniata</taxon>
        <taxon>Vertebrata</taxon>
        <taxon>Euteleostomi</taxon>
        <taxon>Actinopterygii</taxon>
        <taxon>Neopterygii</taxon>
        <taxon>Teleostei</taxon>
        <taxon>Neoteleostei</taxon>
        <taxon>Acanthomorphata</taxon>
        <taxon>Gobiaria</taxon>
        <taxon>Kurtiformes</taxon>
        <taxon>Apogonoidei</taxon>
        <taxon>Apogonidae</taxon>
        <taxon>Apogoninae</taxon>
        <taxon>Sphaeramia</taxon>
    </lineage>
</organism>
<dbReference type="Proteomes" id="UP000472271">
    <property type="component" value="Unassembled WGS sequence"/>
</dbReference>
<dbReference type="PROSITE" id="PS50900">
    <property type="entry name" value="PLAC"/>
    <property type="match status" value="1"/>
</dbReference>
<evidence type="ECO:0000313" key="4">
    <source>
        <dbReference type="Ensembl" id="ENSSORP00005047042.1"/>
    </source>
</evidence>
<reference evidence="4" key="2">
    <citation type="submission" date="2025-09" db="UniProtKB">
        <authorList>
            <consortium name="Ensembl"/>
        </authorList>
    </citation>
    <scope>IDENTIFICATION</scope>
</reference>
<dbReference type="SUPFAM" id="SSF82895">
    <property type="entry name" value="TSP-1 type 1 repeat"/>
    <property type="match status" value="1"/>
</dbReference>